<accession>A0ABV6PB89</accession>
<name>A0ABV6PB89_9MICC</name>
<reference evidence="1 2" key="1">
    <citation type="submission" date="2024-09" db="EMBL/GenBank/DDBJ databases">
        <authorList>
            <person name="Sun Q."/>
            <person name="Mori K."/>
        </authorList>
    </citation>
    <scope>NUCLEOTIDE SEQUENCE [LARGE SCALE GENOMIC DNA]</scope>
    <source>
        <strain evidence="1 2">NCAIM B.02604</strain>
    </source>
</reference>
<sequence length="69" mass="7875">MKIIAEATEQTPEQVKSVPLYTWEPDLAPKPDQLKKMEQIWMGVGALEYKEAQDESAYVDSSFAEQVEK</sequence>
<evidence type="ECO:0000313" key="2">
    <source>
        <dbReference type="Proteomes" id="UP001589862"/>
    </source>
</evidence>
<keyword evidence="2" id="KW-1185">Reference proteome</keyword>
<dbReference type="RefSeq" id="WP_377459503.1">
    <property type="nucleotide sequence ID" value="NZ_JBHLUB010000030.1"/>
</dbReference>
<comment type="caution">
    <text evidence="1">The sequence shown here is derived from an EMBL/GenBank/DDBJ whole genome shotgun (WGS) entry which is preliminary data.</text>
</comment>
<proteinExistence type="predicted"/>
<dbReference type="Proteomes" id="UP001589862">
    <property type="component" value="Unassembled WGS sequence"/>
</dbReference>
<evidence type="ECO:0000313" key="1">
    <source>
        <dbReference type="EMBL" id="MFC0582385.1"/>
    </source>
</evidence>
<gene>
    <name evidence="1" type="ORF">ACFFFR_08335</name>
</gene>
<protein>
    <submittedName>
        <fullName evidence="1">Uncharacterized protein</fullName>
    </submittedName>
</protein>
<organism evidence="1 2">
    <name type="scientific">Micrococcoides hystricis</name>
    <dbReference type="NCBI Taxonomy" id="1572761"/>
    <lineage>
        <taxon>Bacteria</taxon>
        <taxon>Bacillati</taxon>
        <taxon>Actinomycetota</taxon>
        <taxon>Actinomycetes</taxon>
        <taxon>Micrococcales</taxon>
        <taxon>Micrococcaceae</taxon>
        <taxon>Micrococcoides</taxon>
    </lineage>
</organism>
<dbReference type="EMBL" id="JBHLUB010000030">
    <property type="protein sequence ID" value="MFC0582385.1"/>
    <property type="molecule type" value="Genomic_DNA"/>
</dbReference>